<reference evidence="5" key="2">
    <citation type="journal article" date="2018" name="Nat. Commun.">
        <title>Tailed giant Tupanvirus possesses the most complete translational apparatus of the known virosphere.</title>
        <authorList>
            <person name="Abrahao J."/>
            <person name="Silva L."/>
            <person name="Silva L.S."/>
            <person name="Khalil J.Y.B."/>
            <person name="Rodrigues R."/>
            <person name="Arantes T."/>
            <person name="Assis F."/>
            <person name="Boratto P."/>
            <person name="Andrade M."/>
            <person name="Kroon E.G."/>
            <person name="Ribeiro B."/>
            <person name="Bergier I."/>
            <person name="Seligmann H."/>
            <person name="Ghigo E."/>
            <person name="Colson P."/>
            <person name="Levasseur A."/>
            <person name="Kroemer G."/>
            <person name="Raoult D."/>
            <person name="La Scola B."/>
        </authorList>
    </citation>
    <scope>NUCLEOTIDE SEQUENCE [LARGE SCALE GENOMIC DNA]</scope>
    <source>
        <strain evidence="5">Deep ocean</strain>
    </source>
</reference>
<dbReference type="InterPro" id="IPR020422">
    <property type="entry name" value="TYR_PHOSPHATASE_DUAL_dom"/>
</dbReference>
<keyword evidence="1" id="KW-0378">Hydrolase</keyword>
<keyword evidence="2" id="KW-0904">Protein phosphatase</keyword>
<evidence type="ECO:0008006" key="6">
    <source>
        <dbReference type="Google" id="ProtNLM"/>
    </source>
</evidence>
<evidence type="ECO:0000259" key="3">
    <source>
        <dbReference type="PROSITE" id="PS50054"/>
    </source>
</evidence>
<dbReference type="GO" id="GO:0017017">
    <property type="term" value="F:MAP kinase tyrosine/serine/threonine phosphatase activity"/>
    <property type="evidence" value="ECO:0007669"/>
    <property type="project" value="TreeGrafter"/>
</dbReference>
<evidence type="ECO:0000313" key="5">
    <source>
        <dbReference type="EMBL" id="QKU34061.1"/>
    </source>
</evidence>
<evidence type="ECO:0000259" key="4">
    <source>
        <dbReference type="PROSITE" id="PS50056"/>
    </source>
</evidence>
<dbReference type="KEGG" id="vg:80517366"/>
<dbReference type="CDD" id="cd14498">
    <property type="entry name" value="DSP"/>
    <property type="match status" value="1"/>
</dbReference>
<dbReference type="GO" id="GO:0033550">
    <property type="term" value="F:MAP kinase tyrosine phosphatase activity"/>
    <property type="evidence" value="ECO:0007669"/>
    <property type="project" value="TreeGrafter"/>
</dbReference>
<dbReference type="InterPro" id="IPR000340">
    <property type="entry name" value="Dual-sp_phosphatase_cat-dom"/>
</dbReference>
<accession>A0A6N1NX59</accession>
<dbReference type="RefSeq" id="YP_010780675.1">
    <property type="nucleotide sequence ID" value="NC_075038.1"/>
</dbReference>
<dbReference type="EMBL" id="MF405918">
    <property type="protein sequence ID" value="QKU34061.1"/>
    <property type="molecule type" value="Genomic_DNA"/>
</dbReference>
<dbReference type="PANTHER" id="PTHR10159">
    <property type="entry name" value="DUAL SPECIFICITY PROTEIN PHOSPHATASE"/>
    <property type="match status" value="1"/>
</dbReference>
<name>A0A6N1NX59_9VIRU</name>
<dbReference type="PROSITE" id="PS50054">
    <property type="entry name" value="TYR_PHOSPHATASE_DUAL"/>
    <property type="match status" value="1"/>
</dbReference>
<dbReference type="Pfam" id="PF00782">
    <property type="entry name" value="DSPc"/>
    <property type="match status" value="1"/>
</dbReference>
<sequence length="160" mass="18622">MDLITKIKPGLFLGSAKHITNSSELDKLNINVIINCCDEIEHELSMKYVIEHFPINDDGLDNSFVKYMDQAVDKINYYLSQNLNVFVHCVQGISRSAAIIIYYLMRYEKVSFNKAYYRLVISRPCILPNITFVKELKKKDIYANSDSDEFFKNKFSDLQI</sequence>
<dbReference type="PANTHER" id="PTHR10159:SF519">
    <property type="entry name" value="DUAL SPECIFICITY PROTEIN PHOSPHATASE MPK3"/>
    <property type="match status" value="1"/>
</dbReference>
<dbReference type="Gene3D" id="3.90.190.10">
    <property type="entry name" value="Protein tyrosine phosphatase superfamily"/>
    <property type="match status" value="1"/>
</dbReference>
<dbReference type="PROSITE" id="PS00383">
    <property type="entry name" value="TYR_PHOSPHATASE_1"/>
    <property type="match status" value="1"/>
</dbReference>
<dbReference type="InterPro" id="IPR000387">
    <property type="entry name" value="Tyr_Pase_dom"/>
</dbReference>
<dbReference type="PROSITE" id="PS50056">
    <property type="entry name" value="TYR_PHOSPHATASE_2"/>
    <property type="match status" value="1"/>
</dbReference>
<evidence type="ECO:0000256" key="2">
    <source>
        <dbReference type="ARBA" id="ARBA00022912"/>
    </source>
</evidence>
<dbReference type="SUPFAM" id="SSF52799">
    <property type="entry name" value="(Phosphotyrosine protein) phosphatases II"/>
    <property type="match status" value="1"/>
</dbReference>
<dbReference type="InterPro" id="IPR029021">
    <property type="entry name" value="Prot-tyrosine_phosphatase-like"/>
</dbReference>
<proteinExistence type="predicted"/>
<dbReference type="GeneID" id="80517366"/>
<dbReference type="SMART" id="SM00195">
    <property type="entry name" value="DSPc"/>
    <property type="match status" value="1"/>
</dbReference>
<protein>
    <recommendedName>
        <fullName evidence="6">Protein-tyrosine-phosphatase</fullName>
    </recommendedName>
</protein>
<feature type="domain" description="Tyrosine specific protein phosphatases" evidence="4">
    <location>
        <begin position="62"/>
        <end position="124"/>
    </location>
</feature>
<feature type="domain" description="Tyrosine-protein phosphatase" evidence="3">
    <location>
        <begin position="3"/>
        <end position="145"/>
    </location>
</feature>
<dbReference type="GO" id="GO:0008330">
    <property type="term" value="F:protein tyrosine/threonine phosphatase activity"/>
    <property type="evidence" value="ECO:0007669"/>
    <property type="project" value="TreeGrafter"/>
</dbReference>
<reference evidence="5" key="1">
    <citation type="submission" date="2017-06" db="EMBL/GenBank/DDBJ databases">
        <authorList>
            <person name="Assis F.L."/>
            <person name="Abrahao J.S."/>
            <person name="Silva L."/>
            <person name="Khalil J.B."/>
            <person name="Rodrigues R."/>
            <person name="Silva L.S."/>
            <person name="Boratto P."/>
            <person name="Andrade M."/>
            <person name="Kroon E.G."/>
            <person name="Ribeiro B."/>
            <person name="Bergier I."/>
            <person name="Seligmann H."/>
            <person name="Ghigo E."/>
            <person name="Colson P."/>
            <person name="Levasseur A."/>
            <person name="Raoult D."/>
            <person name="Scola B.L."/>
        </authorList>
    </citation>
    <scope>NUCLEOTIDE SEQUENCE</scope>
    <source>
        <strain evidence="5">Deep ocean</strain>
    </source>
</reference>
<dbReference type="InterPro" id="IPR016130">
    <property type="entry name" value="Tyr_Pase_AS"/>
</dbReference>
<organism evidence="5">
    <name type="scientific">Tupanvirus deep ocean</name>
    <dbReference type="NCBI Taxonomy" id="2126984"/>
    <lineage>
        <taxon>Viruses</taxon>
        <taxon>Varidnaviria</taxon>
        <taxon>Bamfordvirae</taxon>
        <taxon>Nucleocytoviricota</taxon>
        <taxon>Megaviricetes</taxon>
        <taxon>Imitervirales</taxon>
        <taxon>Mimiviridae</taxon>
        <taxon>Megamimivirinae</taxon>
        <taxon>Tupanvirus</taxon>
        <taxon>Tupanvirus altamarinense</taxon>
    </lineage>
</organism>
<evidence type="ECO:0000256" key="1">
    <source>
        <dbReference type="ARBA" id="ARBA00022801"/>
    </source>
</evidence>